<organism evidence="1">
    <name type="scientific">uncultured marine virus</name>
    <dbReference type="NCBI Taxonomy" id="186617"/>
    <lineage>
        <taxon>Viruses</taxon>
        <taxon>environmental samples</taxon>
    </lineage>
</organism>
<accession>A0A0F7L6N2</accession>
<name>A0A0F7L6N2_9VIRU</name>
<proteinExistence type="predicted"/>
<reference evidence="1" key="2">
    <citation type="submission" date="2015-03" db="EMBL/GenBank/DDBJ databases">
        <authorList>
            <person name="Chow C.-E.T."/>
            <person name="Winget D.M."/>
            <person name="White R.A.III."/>
            <person name="Hallam S.J."/>
            <person name="Suttle C.A."/>
        </authorList>
    </citation>
    <scope>NUCLEOTIDE SEQUENCE</scope>
    <source>
        <strain evidence="1">Anoxic2_1</strain>
    </source>
</reference>
<reference evidence="1" key="1">
    <citation type="journal article" date="2015" name="Front. Microbiol.">
        <title>Combining genomic sequencing methods to explore viral diversity and reveal potential virus-host interactions.</title>
        <authorList>
            <person name="Chow C.E."/>
            <person name="Winget D.M."/>
            <person name="White R.A.III."/>
            <person name="Hallam S.J."/>
            <person name="Suttle C.A."/>
        </authorList>
    </citation>
    <scope>NUCLEOTIDE SEQUENCE</scope>
    <source>
        <strain evidence="1">Anoxic2_1</strain>
    </source>
</reference>
<evidence type="ECO:0000313" key="1">
    <source>
        <dbReference type="EMBL" id="AKH46676.1"/>
    </source>
</evidence>
<dbReference type="EMBL" id="KR029585">
    <property type="protein sequence ID" value="AKH46676.1"/>
    <property type="molecule type" value="Genomic_DNA"/>
</dbReference>
<sequence length="113" mass="12469">MSFPYAGIYTTGLTKNRRKLQIVSAPFVRDKPATYSSSMLATTSPVLHPRRTAIILSTIAVSCWHRNARIETVPSSARFALRPRIIVLSPSRVDSVGAMQPQPPPEPVHFQGL</sequence>
<protein>
    <submittedName>
        <fullName evidence="1">Uncharacterized protein</fullName>
    </submittedName>
</protein>